<evidence type="ECO:0000259" key="2">
    <source>
        <dbReference type="SMART" id="SM00382"/>
    </source>
</evidence>
<dbReference type="InterPro" id="IPR027417">
    <property type="entry name" value="P-loop_NTPase"/>
</dbReference>
<dbReference type="Pfam" id="PF00004">
    <property type="entry name" value="AAA"/>
    <property type="match status" value="2"/>
</dbReference>
<dbReference type="InterPro" id="IPR003960">
    <property type="entry name" value="ATPase_AAA_CS"/>
</dbReference>
<dbReference type="Pfam" id="PF17862">
    <property type="entry name" value="AAA_lid_3"/>
    <property type="match status" value="1"/>
</dbReference>
<evidence type="ECO:0000313" key="4">
    <source>
        <dbReference type="Proteomes" id="UP001157974"/>
    </source>
</evidence>
<dbReference type="PANTHER" id="PTHR23077">
    <property type="entry name" value="AAA-FAMILY ATPASE"/>
    <property type="match status" value="1"/>
</dbReference>
<dbReference type="Proteomes" id="UP001157974">
    <property type="component" value="Unassembled WGS sequence"/>
</dbReference>
<keyword evidence="1" id="KW-0547">Nucleotide-binding</keyword>
<dbReference type="GO" id="GO:0097352">
    <property type="term" value="P:autophagosome maturation"/>
    <property type="evidence" value="ECO:0007669"/>
    <property type="project" value="TreeGrafter"/>
</dbReference>
<dbReference type="Gene3D" id="1.10.8.60">
    <property type="match status" value="2"/>
</dbReference>
<dbReference type="GO" id="GO:0031593">
    <property type="term" value="F:polyubiquitin modification-dependent protein binding"/>
    <property type="evidence" value="ECO:0007669"/>
    <property type="project" value="TreeGrafter"/>
</dbReference>
<proteinExistence type="inferred from homology"/>
<organism evidence="3 4">
    <name type="scientific">Rhodosorus marinus</name>
    <dbReference type="NCBI Taxonomy" id="101924"/>
    <lineage>
        <taxon>Eukaryota</taxon>
        <taxon>Rhodophyta</taxon>
        <taxon>Stylonematophyceae</taxon>
        <taxon>Stylonematales</taxon>
        <taxon>Stylonemataceae</taxon>
        <taxon>Rhodosorus</taxon>
    </lineage>
</organism>
<keyword evidence="1" id="KW-0067">ATP-binding</keyword>
<dbReference type="GO" id="GO:0005829">
    <property type="term" value="C:cytosol"/>
    <property type="evidence" value="ECO:0007669"/>
    <property type="project" value="TreeGrafter"/>
</dbReference>
<dbReference type="Gene3D" id="3.40.50.300">
    <property type="entry name" value="P-loop containing nucleotide triphosphate hydrolases"/>
    <property type="match status" value="2"/>
</dbReference>
<comment type="similarity">
    <text evidence="1">Belongs to the AAA ATPase family.</text>
</comment>
<dbReference type="GO" id="GO:0030970">
    <property type="term" value="P:retrograde protein transport, ER to cytosol"/>
    <property type="evidence" value="ECO:0007669"/>
    <property type="project" value="TreeGrafter"/>
</dbReference>
<dbReference type="GO" id="GO:0051228">
    <property type="term" value="P:mitotic spindle disassembly"/>
    <property type="evidence" value="ECO:0007669"/>
    <property type="project" value="TreeGrafter"/>
</dbReference>
<sequence length="684" mass="73965">MGVLDESFNDVRKCLDEDLGSARVRLPSDLIRKHELVVGQTVCVHGLLSDIATICKVAASDRKGCFISLSDEFQKKEASTGQDGISIETVETSKIGDAISVRLPTNISAIERARLRSFLLCADVSLPAGILHVRLGDSGSGRCRVEILGDSEWLKVTADTAFRDQELSFSPSIQPRLQCNLKAHEFLTEIFNLSATAMRELGSSPPKGVLISGPPGVGKTSAVIQAAASVGSKLFRFDPCGPDSSPSAVSGGVEKRLRQIFQQASDHAQSKDGRTSMILLDELDSICGRRSGKASADSAAVPQLLGLMDGMTNSARILVVGATNRPNEIDFALRRPGRFDYELKLEVGGEEVRLAVVSELVEDPEIASYIASATVGFVAADLAALISEASLIKSRSGDRRLRKPHVDVALTKISASTLRGPYRTEFQQRTTWADIGGAEKAKKYLKIALEWPTKYKETCRRLGIRPSRGILLHGPPGTSKTSLVRAAVSESGAACVSLSGAELYSCYLGEAESTLREVFEKARAASPCVLFIDELDALVGKRGGADEGNSVRERVLSTLLTEMDGVHQSIGVLVVGATNRMDDIDEALLRPGRFDKIVAVELPNVEVRYEIFKIHTRHVDVSEEVNLAELAELTEGCSGAEIAGFCREAVSWTVRRNSSPLLVSKSDFARSMENLQQRTVKSHR</sequence>
<dbReference type="SUPFAM" id="SSF52540">
    <property type="entry name" value="P-loop containing nucleoside triphosphate hydrolases"/>
    <property type="match status" value="2"/>
</dbReference>
<protein>
    <recommendedName>
        <fullName evidence="2">AAA+ ATPase domain-containing protein</fullName>
    </recommendedName>
</protein>
<dbReference type="InterPro" id="IPR003593">
    <property type="entry name" value="AAA+_ATPase"/>
</dbReference>
<gene>
    <name evidence="3" type="ORF">NDN08_006906</name>
</gene>
<dbReference type="InterPro" id="IPR003959">
    <property type="entry name" value="ATPase_AAA_core"/>
</dbReference>
<dbReference type="SMART" id="SM00382">
    <property type="entry name" value="AAA"/>
    <property type="match status" value="2"/>
</dbReference>
<dbReference type="EMBL" id="JAMWBK010000009">
    <property type="protein sequence ID" value="KAJ8902503.1"/>
    <property type="molecule type" value="Genomic_DNA"/>
</dbReference>
<dbReference type="PROSITE" id="PS00674">
    <property type="entry name" value="AAA"/>
    <property type="match status" value="2"/>
</dbReference>
<dbReference type="GO" id="GO:0005524">
    <property type="term" value="F:ATP binding"/>
    <property type="evidence" value="ECO:0007669"/>
    <property type="project" value="UniProtKB-KW"/>
</dbReference>
<dbReference type="InterPro" id="IPR050168">
    <property type="entry name" value="AAA_ATPase_domain"/>
</dbReference>
<dbReference type="GO" id="GO:0005634">
    <property type="term" value="C:nucleus"/>
    <property type="evidence" value="ECO:0007669"/>
    <property type="project" value="TreeGrafter"/>
</dbReference>
<accession>A0AAV8ULT6</accession>
<dbReference type="InterPro" id="IPR041569">
    <property type="entry name" value="AAA_lid_3"/>
</dbReference>
<dbReference type="FunFam" id="3.40.50.300:FF:001440">
    <property type="entry name" value="ATPase, AAA family protein"/>
    <property type="match status" value="1"/>
</dbReference>
<feature type="domain" description="AAA+ ATPase" evidence="2">
    <location>
        <begin position="466"/>
        <end position="604"/>
    </location>
</feature>
<reference evidence="3 4" key="1">
    <citation type="journal article" date="2023" name="Nat. Commun.">
        <title>Origin of minicircular mitochondrial genomes in red algae.</title>
        <authorList>
            <person name="Lee Y."/>
            <person name="Cho C.H."/>
            <person name="Lee Y.M."/>
            <person name="Park S.I."/>
            <person name="Yang J.H."/>
            <person name="West J.A."/>
            <person name="Bhattacharya D."/>
            <person name="Yoon H.S."/>
        </authorList>
    </citation>
    <scope>NUCLEOTIDE SEQUENCE [LARGE SCALE GENOMIC DNA]</scope>
    <source>
        <strain evidence="3 4">CCMP1338</strain>
        <tissue evidence="3">Whole cell</tissue>
    </source>
</reference>
<dbReference type="PANTHER" id="PTHR23077:SF194">
    <property type="entry name" value="ATPASE FAMILY GENE 2 PROTEIN HOMOLOG B"/>
    <property type="match status" value="1"/>
</dbReference>
<dbReference type="GO" id="GO:0034098">
    <property type="term" value="C:VCP-NPL4-UFD1 AAA ATPase complex"/>
    <property type="evidence" value="ECO:0007669"/>
    <property type="project" value="TreeGrafter"/>
</dbReference>
<evidence type="ECO:0000313" key="3">
    <source>
        <dbReference type="EMBL" id="KAJ8902503.1"/>
    </source>
</evidence>
<dbReference type="GO" id="GO:0016887">
    <property type="term" value="F:ATP hydrolysis activity"/>
    <property type="evidence" value="ECO:0007669"/>
    <property type="project" value="InterPro"/>
</dbReference>
<dbReference type="AlphaFoldDB" id="A0AAV8ULT6"/>
<comment type="caution">
    <text evidence="3">The sequence shown here is derived from an EMBL/GenBank/DDBJ whole genome shotgun (WGS) entry which is preliminary data.</text>
</comment>
<feature type="domain" description="AAA+ ATPase" evidence="2">
    <location>
        <begin position="205"/>
        <end position="349"/>
    </location>
</feature>
<name>A0AAV8ULT6_9RHOD</name>
<keyword evidence="4" id="KW-1185">Reference proteome</keyword>
<evidence type="ECO:0000256" key="1">
    <source>
        <dbReference type="RuleBase" id="RU003651"/>
    </source>
</evidence>